<comment type="caution">
    <text evidence="2">The sequence shown here is derived from an EMBL/GenBank/DDBJ whole genome shotgun (WGS) entry which is preliminary data.</text>
</comment>
<proteinExistence type="predicted"/>
<dbReference type="EMBL" id="JAUJWW010000002">
    <property type="protein sequence ID" value="MDN7226780.1"/>
    <property type="molecule type" value="Genomic_DNA"/>
</dbReference>
<dbReference type="Proteomes" id="UP001172054">
    <property type="component" value="Unassembled WGS sequence"/>
</dbReference>
<feature type="signal peptide" evidence="1">
    <location>
        <begin position="1"/>
        <end position="23"/>
    </location>
</feature>
<dbReference type="PROSITE" id="PS51257">
    <property type="entry name" value="PROKAR_LIPOPROTEIN"/>
    <property type="match status" value="1"/>
</dbReference>
<evidence type="ECO:0000256" key="1">
    <source>
        <dbReference type="SAM" id="SignalP"/>
    </source>
</evidence>
<reference evidence="2 3" key="1">
    <citation type="submission" date="2023-06" db="EMBL/GenBank/DDBJ databases">
        <title>Novel species in genus Planococcus.</title>
        <authorList>
            <person name="Ning S."/>
        </authorList>
    </citation>
    <scope>NUCLEOTIDE SEQUENCE [LARGE SCALE GENOMIC DNA]</scope>
    <source>
        <strain evidence="2 3">N064</strain>
    </source>
</reference>
<sequence>MLKKISILMASLLFLAACSDDKAAEPVADKPKEQQAATAEQQQEMSEEGFITQVTQENQILVNNIYFTIPKDVKVQFDNGTETTEGVISDIRTGMKVSIDYNGPLGETFPMEGEAQTVSILNDEESAEQSEALVAYIEGEQLSSLVILGQPIVRDNEIGFLFNNMIDGEMTEVRINMDTHEYTVGGK</sequence>
<name>A0ABT8MPU0_9BACL</name>
<keyword evidence="1" id="KW-0732">Signal</keyword>
<keyword evidence="3" id="KW-1185">Reference proteome</keyword>
<accession>A0ABT8MPU0</accession>
<organism evidence="2 3">
    <name type="scientific">Planococcus liqunii</name>
    <dbReference type="NCBI Taxonomy" id="3058394"/>
    <lineage>
        <taxon>Bacteria</taxon>
        <taxon>Bacillati</taxon>
        <taxon>Bacillota</taxon>
        <taxon>Bacilli</taxon>
        <taxon>Bacillales</taxon>
        <taxon>Caryophanaceae</taxon>
        <taxon>Planococcus</taxon>
    </lineage>
</organism>
<evidence type="ECO:0000313" key="2">
    <source>
        <dbReference type="EMBL" id="MDN7226780.1"/>
    </source>
</evidence>
<feature type="chain" id="PRO_5045214869" description="DUF3221 domain-containing protein" evidence="1">
    <location>
        <begin position="24"/>
        <end position="187"/>
    </location>
</feature>
<evidence type="ECO:0000313" key="3">
    <source>
        <dbReference type="Proteomes" id="UP001172054"/>
    </source>
</evidence>
<protein>
    <recommendedName>
        <fullName evidence="4">DUF3221 domain-containing protein</fullName>
    </recommendedName>
</protein>
<evidence type="ECO:0008006" key="4">
    <source>
        <dbReference type="Google" id="ProtNLM"/>
    </source>
</evidence>
<gene>
    <name evidence="2" type="ORF">QWY15_05665</name>
</gene>
<dbReference type="RefSeq" id="WP_300984027.1">
    <property type="nucleotide sequence ID" value="NZ_CP129238.1"/>
</dbReference>